<keyword evidence="2" id="KW-1185">Reference proteome</keyword>
<dbReference type="OMA" id="GPDKYHL"/>
<sequence>MSSPFEYLSSLKAVRDRSTVVYEAAERGETANFDLHKEKLDEAADYVANLILDSFSPAQFDQIPPHGRWQHFEVEGQPRLGQLLEQWQKQGVDSTECTRRLIDIFTVSVLLDAGSGDFWKFTEPSTGLEIRRSEGLAVASFYMFKDGAFSSGSGEDAFRVDGAGLKKITPESLAIGMQSSPENPLTGVQGRADLLKCLGDSLLSNPEIFGPQGRPGNLVDHLLSKQKDSSLDVAALWSALQILLLPIWPKDRTCIEGQPIGDAWPLSTLEKIAASKGERKPYDNIQPFHKLTQWLAYSLMVPFVRLLGLKWAGNGLLTGLPEYRNGGLFVDLGVISLKKDALERGCQKSGQDLPLFSPSDDVIVEWRALTVSLLDRLHPMVNARLAQKGATVELSLAQVLEAGSWKAGRTLAAKYRPSSKSSPILIESDGTLF</sequence>
<dbReference type="AlphaFoldDB" id="A0A165HQC4"/>
<evidence type="ECO:0000313" key="1">
    <source>
        <dbReference type="EMBL" id="KZF23829.1"/>
    </source>
</evidence>
<dbReference type="Pfam" id="PF07958">
    <property type="entry name" value="DUF1688"/>
    <property type="match status" value="1"/>
</dbReference>
<dbReference type="PANTHER" id="PTHR31687:SF3">
    <property type="entry name" value="PROTEIN URG3"/>
    <property type="match status" value="1"/>
</dbReference>
<reference evidence="1 2" key="1">
    <citation type="journal article" date="2016" name="Fungal Biol.">
        <title>The genome of Xylona heveae provides a window into fungal endophytism.</title>
        <authorList>
            <person name="Gazis R."/>
            <person name="Kuo A."/>
            <person name="Riley R."/>
            <person name="LaButti K."/>
            <person name="Lipzen A."/>
            <person name="Lin J."/>
            <person name="Amirebrahimi M."/>
            <person name="Hesse C.N."/>
            <person name="Spatafora J.W."/>
            <person name="Henrissat B."/>
            <person name="Hainaut M."/>
            <person name="Grigoriev I.V."/>
            <person name="Hibbett D.S."/>
        </authorList>
    </citation>
    <scope>NUCLEOTIDE SEQUENCE [LARGE SCALE GENOMIC DNA]</scope>
    <source>
        <strain evidence="1 2">TC161</strain>
    </source>
</reference>
<dbReference type="STRING" id="1328760.A0A165HQC4"/>
<proteinExistence type="predicted"/>
<dbReference type="OrthoDB" id="2153176at2759"/>
<evidence type="ECO:0000313" key="2">
    <source>
        <dbReference type="Proteomes" id="UP000076632"/>
    </source>
</evidence>
<organism evidence="1 2">
    <name type="scientific">Xylona heveae (strain CBS 132557 / TC161)</name>
    <dbReference type="NCBI Taxonomy" id="1328760"/>
    <lineage>
        <taxon>Eukaryota</taxon>
        <taxon>Fungi</taxon>
        <taxon>Dikarya</taxon>
        <taxon>Ascomycota</taxon>
        <taxon>Pezizomycotina</taxon>
        <taxon>Xylonomycetes</taxon>
        <taxon>Xylonales</taxon>
        <taxon>Xylonaceae</taxon>
        <taxon>Xylona</taxon>
    </lineage>
</organism>
<dbReference type="RefSeq" id="XP_018189384.1">
    <property type="nucleotide sequence ID" value="XM_018330507.1"/>
</dbReference>
<dbReference type="InterPro" id="IPR012469">
    <property type="entry name" value="DUF1688"/>
</dbReference>
<protein>
    <submittedName>
        <fullName evidence="1">DUF1688-domain-containing protein</fullName>
    </submittedName>
</protein>
<accession>A0A165HQC4</accession>
<dbReference type="GeneID" id="28895644"/>
<dbReference type="InParanoid" id="A0A165HQC4"/>
<name>A0A165HQC4_XYLHT</name>
<dbReference type="Proteomes" id="UP000076632">
    <property type="component" value="Unassembled WGS sequence"/>
</dbReference>
<dbReference type="PANTHER" id="PTHR31687">
    <property type="match status" value="1"/>
</dbReference>
<dbReference type="EMBL" id="KV407457">
    <property type="protein sequence ID" value="KZF23829.1"/>
    <property type="molecule type" value="Genomic_DNA"/>
</dbReference>
<gene>
    <name evidence="1" type="ORF">L228DRAFT_229534</name>
</gene>